<dbReference type="SUPFAM" id="SSF56954">
    <property type="entry name" value="Outer membrane efflux proteins (OEP)"/>
    <property type="match status" value="1"/>
</dbReference>
<evidence type="ECO:0000313" key="10">
    <source>
        <dbReference type="EMBL" id="MCL9683487.1"/>
    </source>
</evidence>
<dbReference type="PROSITE" id="PS51724">
    <property type="entry name" value="SPOR"/>
    <property type="match status" value="1"/>
</dbReference>
<comment type="caution">
    <text evidence="10">The sequence shown here is derived from an EMBL/GenBank/DDBJ whole genome shotgun (WGS) entry which is preliminary data.</text>
</comment>
<evidence type="ECO:0000256" key="8">
    <source>
        <dbReference type="SAM" id="SignalP"/>
    </source>
</evidence>
<dbReference type="GO" id="GO:0015562">
    <property type="term" value="F:efflux transmembrane transporter activity"/>
    <property type="evidence" value="ECO:0007669"/>
    <property type="project" value="InterPro"/>
</dbReference>
<dbReference type="Pfam" id="PF02321">
    <property type="entry name" value="OEP"/>
    <property type="match status" value="2"/>
</dbReference>
<dbReference type="InterPro" id="IPR007730">
    <property type="entry name" value="SPOR-like_dom"/>
</dbReference>
<dbReference type="Pfam" id="PF05036">
    <property type="entry name" value="SPOR"/>
    <property type="match status" value="1"/>
</dbReference>
<evidence type="ECO:0000256" key="5">
    <source>
        <dbReference type="ARBA" id="ARBA00022692"/>
    </source>
</evidence>
<keyword evidence="3" id="KW-0813">Transport</keyword>
<keyword evidence="7" id="KW-0998">Cell outer membrane</keyword>
<keyword evidence="11" id="KW-1185">Reference proteome</keyword>
<evidence type="ECO:0000256" key="1">
    <source>
        <dbReference type="ARBA" id="ARBA00004442"/>
    </source>
</evidence>
<comment type="similarity">
    <text evidence="2">Belongs to the outer membrane factor (OMF) (TC 1.B.17) family.</text>
</comment>
<dbReference type="Gene3D" id="3.30.70.1070">
    <property type="entry name" value="Sporulation related repeat"/>
    <property type="match status" value="1"/>
</dbReference>
<name>A0A9X2D093_9GAMM</name>
<gene>
    <name evidence="10" type="ORF">LOX96_05240</name>
</gene>
<dbReference type="PANTHER" id="PTHR30026:SF22">
    <property type="entry name" value="OUTER MEMBRANE EFFLUX PROTEIN"/>
    <property type="match status" value="1"/>
</dbReference>
<dbReference type="InterPro" id="IPR036680">
    <property type="entry name" value="SPOR-like_sf"/>
</dbReference>
<dbReference type="NCBIfam" id="TIGR01844">
    <property type="entry name" value="type_I_sec_TolC"/>
    <property type="match status" value="1"/>
</dbReference>
<dbReference type="Gene3D" id="1.20.1600.10">
    <property type="entry name" value="Outer membrane efflux proteins (OEP)"/>
    <property type="match status" value="1"/>
</dbReference>
<dbReference type="PANTHER" id="PTHR30026">
    <property type="entry name" value="OUTER MEMBRANE PROTEIN TOLC"/>
    <property type="match status" value="1"/>
</dbReference>
<evidence type="ECO:0000256" key="6">
    <source>
        <dbReference type="ARBA" id="ARBA00023136"/>
    </source>
</evidence>
<dbReference type="RefSeq" id="WP_250420994.1">
    <property type="nucleotide sequence ID" value="NZ_JAJKBJ010000004.1"/>
</dbReference>
<evidence type="ECO:0000256" key="7">
    <source>
        <dbReference type="ARBA" id="ARBA00023237"/>
    </source>
</evidence>
<comment type="subcellular location">
    <subcellularLocation>
        <location evidence="1">Cell outer membrane</location>
    </subcellularLocation>
</comment>
<evidence type="ECO:0000256" key="4">
    <source>
        <dbReference type="ARBA" id="ARBA00022452"/>
    </source>
</evidence>
<reference evidence="10" key="1">
    <citation type="submission" date="2021-11" db="EMBL/GenBank/DDBJ databases">
        <title>Legionella maioricencis sp. nov., a new species isolated from hot water samples in Mallorca.</title>
        <authorList>
            <person name="Crespi S."/>
            <person name="Drasar V."/>
            <person name="Salva-Serra F."/>
            <person name="Jaen-Luchoro D."/>
            <person name="Pineiro-Iglesias B."/>
            <person name="Aliaga F."/>
            <person name="Fernandez-Juarez V."/>
            <person name="Coll G."/>
            <person name="Moore E.R.B."/>
            <person name="Bennasar-Figueras A."/>
        </authorList>
    </citation>
    <scope>NUCLEOTIDE SEQUENCE</scope>
    <source>
        <strain evidence="10">HCPI-6</strain>
    </source>
</reference>
<dbReference type="GO" id="GO:1990281">
    <property type="term" value="C:efflux pump complex"/>
    <property type="evidence" value="ECO:0007669"/>
    <property type="project" value="TreeGrafter"/>
</dbReference>
<dbReference type="GO" id="GO:0015288">
    <property type="term" value="F:porin activity"/>
    <property type="evidence" value="ECO:0007669"/>
    <property type="project" value="TreeGrafter"/>
</dbReference>
<sequence length="574" mass="64045">MKHGLVLLLLLTSTYAAADTLYEAVQHGMIANPDVLLNTAKGLAAKHGVDKAKGGYYPTVDVNAGFGRENSRNPTTAAIDDTQVAILNRTESIIEFKQNLFSGGGIVNEVKRNEYVTESQRWTTQGVAEDLALEITKDYLAVLMHERLYAFSISNLQAHRAVFKMIRERADAGIARAAEVDQAVARLALAESNKISAEADLQESRINYAKVVGKWPQHLSWPRIPTNKYLPNNLPMALERGMDNHPTVKASYADVKQAKAQYEVARAAYYPKVDVVLSAAKNRNLQGLVGPNDDKLAMLRMNYNAFRGGADQAFVKQTAYQVQQAYETKNRTLLQLKEAIRLSWNVYISAGLRLSPLRKHVIASKKTRLAYQDEFQVGKRTLLDLLDSQNELYQSQIELARGENDEMLSRFRILNGMGSLLYFLKMKLPVNVVNNDVFTSAQTNILLDKNMDRIPYPDTAEEPMVLARPVANMDTAPLTESIIDRNTTYPLQVTPKVWYVSVGSFKDRKNAVALANRLIGLGFSAFISPCKELLAVLVGPYEYRGHAGNGMERLKELAHVQGILVTFKKPPKKV</sequence>
<organism evidence="10 11">
    <name type="scientific">Legionella maioricensis</name>
    <dbReference type="NCBI Taxonomy" id="2896528"/>
    <lineage>
        <taxon>Bacteria</taxon>
        <taxon>Pseudomonadati</taxon>
        <taxon>Pseudomonadota</taxon>
        <taxon>Gammaproteobacteria</taxon>
        <taxon>Legionellales</taxon>
        <taxon>Legionellaceae</taxon>
        <taxon>Legionella</taxon>
    </lineage>
</organism>
<evidence type="ECO:0000259" key="9">
    <source>
        <dbReference type="PROSITE" id="PS51724"/>
    </source>
</evidence>
<feature type="domain" description="SPOR" evidence="9">
    <location>
        <begin position="492"/>
        <end position="567"/>
    </location>
</feature>
<keyword evidence="8" id="KW-0732">Signal</keyword>
<accession>A0A9X2D093</accession>
<feature type="chain" id="PRO_5040978553" evidence="8">
    <location>
        <begin position="19"/>
        <end position="574"/>
    </location>
</feature>
<dbReference type="GO" id="GO:0042834">
    <property type="term" value="F:peptidoglycan binding"/>
    <property type="evidence" value="ECO:0007669"/>
    <property type="project" value="InterPro"/>
</dbReference>
<keyword evidence="6" id="KW-0472">Membrane</keyword>
<evidence type="ECO:0000256" key="2">
    <source>
        <dbReference type="ARBA" id="ARBA00007613"/>
    </source>
</evidence>
<dbReference type="GO" id="GO:0009279">
    <property type="term" value="C:cell outer membrane"/>
    <property type="evidence" value="ECO:0007669"/>
    <property type="project" value="UniProtKB-SubCell"/>
</dbReference>
<keyword evidence="5" id="KW-0812">Transmembrane</keyword>
<dbReference type="SUPFAM" id="SSF110997">
    <property type="entry name" value="Sporulation related repeat"/>
    <property type="match status" value="1"/>
</dbReference>
<evidence type="ECO:0000313" key="11">
    <source>
        <dbReference type="Proteomes" id="UP001139721"/>
    </source>
</evidence>
<proteinExistence type="inferred from homology"/>
<dbReference type="EMBL" id="JAJKBJ010000004">
    <property type="protein sequence ID" value="MCL9683487.1"/>
    <property type="molecule type" value="Genomic_DNA"/>
</dbReference>
<dbReference type="InterPro" id="IPR003423">
    <property type="entry name" value="OMP_efflux"/>
</dbReference>
<keyword evidence="4" id="KW-1134">Transmembrane beta strand</keyword>
<feature type="signal peptide" evidence="8">
    <location>
        <begin position="1"/>
        <end position="18"/>
    </location>
</feature>
<dbReference type="Proteomes" id="UP001139721">
    <property type="component" value="Unassembled WGS sequence"/>
</dbReference>
<evidence type="ECO:0000256" key="3">
    <source>
        <dbReference type="ARBA" id="ARBA00022448"/>
    </source>
</evidence>
<dbReference type="AlphaFoldDB" id="A0A9X2D093"/>
<protein>
    <submittedName>
        <fullName evidence="10">TolC family outer membrane protein</fullName>
    </submittedName>
</protein>
<dbReference type="InterPro" id="IPR010130">
    <property type="entry name" value="T1SS_OMP_TolC"/>
</dbReference>
<dbReference type="InterPro" id="IPR051906">
    <property type="entry name" value="TolC-like"/>
</dbReference>